<dbReference type="Proteomes" id="UP000199337">
    <property type="component" value="Unassembled WGS sequence"/>
</dbReference>
<organism evidence="2 3">
    <name type="scientific">Desulfotruncus arcticus DSM 17038</name>
    <dbReference type="NCBI Taxonomy" id="1121424"/>
    <lineage>
        <taxon>Bacteria</taxon>
        <taxon>Bacillati</taxon>
        <taxon>Bacillota</taxon>
        <taxon>Clostridia</taxon>
        <taxon>Eubacteriales</taxon>
        <taxon>Desulfallaceae</taxon>
        <taxon>Desulfotruncus</taxon>
    </lineage>
</organism>
<dbReference type="InterPro" id="IPR043993">
    <property type="entry name" value="T4SS_pilin"/>
</dbReference>
<reference evidence="3" key="1">
    <citation type="submission" date="2016-10" db="EMBL/GenBank/DDBJ databases">
        <authorList>
            <person name="Varghese N."/>
            <person name="Submissions S."/>
        </authorList>
    </citation>
    <scope>NUCLEOTIDE SEQUENCE [LARGE SCALE GENOMIC DNA]</scope>
    <source>
        <strain evidence="3">DSM 17038</strain>
    </source>
</reference>
<feature type="transmembrane region" description="Helical" evidence="1">
    <location>
        <begin position="92"/>
        <end position="114"/>
    </location>
</feature>
<dbReference type="Pfam" id="PF18895">
    <property type="entry name" value="T4SS_pilin"/>
    <property type="match status" value="1"/>
</dbReference>
<protein>
    <submittedName>
        <fullName evidence="2">Uncharacterized protein</fullName>
    </submittedName>
</protein>
<evidence type="ECO:0000313" key="3">
    <source>
        <dbReference type="Proteomes" id="UP000199337"/>
    </source>
</evidence>
<dbReference type="STRING" id="341036.SAMN05660649_04832"/>
<keyword evidence="1" id="KW-0472">Membrane</keyword>
<evidence type="ECO:0000256" key="1">
    <source>
        <dbReference type="SAM" id="Phobius"/>
    </source>
</evidence>
<keyword evidence="3" id="KW-1185">Reference proteome</keyword>
<sequence>MVSKNLIITLFCVMIFSYFLYPGISLAAENPDITAGLDQVDAKSLADKFILIAVGVGALSGAVAAGMLIYLGFKLKTGNERSRSDTKEHIMYVFIGLGVTGLAVMIVGFAAFLIKGASV</sequence>
<keyword evidence="1" id="KW-1133">Transmembrane helix</keyword>
<evidence type="ECO:0000313" key="2">
    <source>
        <dbReference type="EMBL" id="SFH34431.1"/>
    </source>
</evidence>
<dbReference type="AlphaFoldDB" id="A0A1I2ZBF9"/>
<dbReference type="RefSeq" id="WP_092475476.1">
    <property type="nucleotide sequence ID" value="NZ_FOOX01000025.1"/>
</dbReference>
<accession>A0A1I2ZBF9</accession>
<gene>
    <name evidence="2" type="ORF">SAMN05660649_04832</name>
</gene>
<feature type="transmembrane region" description="Helical" evidence="1">
    <location>
        <begin position="51"/>
        <end position="71"/>
    </location>
</feature>
<dbReference type="EMBL" id="FOOX01000025">
    <property type="protein sequence ID" value="SFH34431.1"/>
    <property type="molecule type" value="Genomic_DNA"/>
</dbReference>
<keyword evidence="1" id="KW-0812">Transmembrane</keyword>
<dbReference type="OrthoDB" id="1808732at2"/>
<name>A0A1I2ZBF9_9FIRM</name>
<proteinExistence type="predicted"/>